<dbReference type="InterPro" id="IPR010927">
    <property type="entry name" value="T4SS_TraH"/>
</dbReference>
<dbReference type="EMBL" id="MFNF01000030">
    <property type="protein sequence ID" value="OGH01682.1"/>
    <property type="molecule type" value="Genomic_DNA"/>
</dbReference>
<sequence>MSSKSLWLFLGLMVLAPASLLAANFLQHWMDQVDQSSTTQPGYYQGSQYGYYNGGSVSRRLQMKTTPLFTAQRPSISVGCGGIDMFWGSFGMVDPQYLQTRVQKILQAAPYAAFDLAMKVLCESCAGTIKDIDAALDRLNSLQLNECAASKALVATIASPMAPNNEAIANDINSFKVSTGAQGTWRGATEKLDANGGQITTAEVDELIAGCAQDVKDIFGQSGSVLERVGLKLGYPTEHLDAVRAMFGDIIVIKNNGYVASYTPPCPDAEIPDLGKFVTGGGVTQPLIGGVPTCQPMPTNSNQTLEAKMTQMLTSMKDSMAVKGDLAPSDRAAMRTSALPLQLLMKISLKTKTDDGMIAEFGALVAKEKVYLMLKDLTLVANQAFNTATQAAGLAVGRKPSNGSTCQVMVMGPAIAGFDKLHDSTQKASAAIHQQYQQAMKQSVDSLARLEKVRQQDESYGKEVKQAFKQSKNQ</sequence>
<name>A0A1F6GU25_9PROT</name>
<accession>A0A1F6GU25</accession>
<feature type="chain" id="PRO_5009524826" description="Conjugal transfer protein TraH" evidence="1">
    <location>
        <begin position="23"/>
        <end position="474"/>
    </location>
</feature>
<evidence type="ECO:0000256" key="1">
    <source>
        <dbReference type="SAM" id="SignalP"/>
    </source>
</evidence>
<protein>
    <recommendedName>
        <fullName evidence="4">Conjugal transfer protein TraH</fullName>
    </recommendedName>
</protein>
<proteinExistence type="predicted"/>
<comment type="caution">
    <text evidence="2">The sequence shown here is derived from an EMBL/GenBank/DDBJ whole genome shotgun (WGS) entry which is preliminary data.</text>
</comment>
<dbReference type="Pfam" id="PF06122">
    <property type="entry name" value="TraH"/>
    <property type="match status" value="1"/>
</dbReference>
<keyword evidence="1" id="KW-0732">Signal</keyword>
<organism evidence="2 3">
    <name type="scientific">Candidatus Lambdaproteobacteria bacterium RIFOXYD2_FULL_56_26</name>
    <dbReference type="NCBI Taxonomy" id="1817773"/>
    <lineage>
        <taxon>Bacteria</taxon>
        <taxon>Pseudomonadati</taxon>
        <taxon>Pseudomonadota</taxon>
        <taxon>Candidatus Lambdaproteobacteria</taxon>
    </lineage>
</organism>
<feature type="signal peptide" evidence="1">
    <location>
        <begin position="1"/>
        <end position="22"/>
    </location>
</feature>
<evidence type="ECO:0000313" key="2">
    <source>
        <dbReference type="EMBL" id="OGH01682.1"/>
    </source>
</evidence>
<evidence type="ECO:0000313" key="3">
    <source>
        <dbReference type="Proteomes" id="UP000177583"/>
    </source>
</evidence>
<gene>
    <name evidence="2" type="ORF">A2557_11755</name>
</gene>
<reference evidence="2 3" key="1">
    <citation type="journal article" date="2016" name="Nat. Commun.">
        <title>Thousands of microbial genomes shed light on interconnected biogeochemical processes in an aquifer system.</title>
        <authorList>
            <person name="Anantharaman K."/>
            <person name="Brown C.T."/>
            <person name="Hug L.A."/>
            <person name="Sharon I."/>
            <person name="Castelle C.J."/>
            <person name="Probst A.J."/>
            <person name="Thomas B.C."/>
            <person name="Singh A."/>
            <person name="Wilkins M.J."/>
            <person name="Karaoz U."/>
            <person name="Brodie E.L."/>
            <person name="Williams K.H."/>
            <person name="Hubbard S.S."/>
            <person name="Banfield J.F."/>
        </authorList>
    </citation>
    <scope>NUCLEOTIDE SEQUENCE [LARGE SCALE GENOMIC DNA]</scope>
</reference>
<dbReference type="AlphaFoldDB" id="A0A1F6GU25"/>
<evidence type="ECO:0008006" key="4">
    <source>
        <dbReference type="Google" id="ProtNLM"/>
    </source>
</evidence>
<dbReference type="Proteomes" id="UP000177583">
    <property type="component" value="Unassembled WGS sequence"/>
</dbReference>